<dbReference type="Proteomes" id="UP001596439">
    <property type="component" value="Unassembled WGS sequence"/>
</dbReference>
<accession>A0ABW2PSS9</accession>
<name>A0ABW2PSS9_9BACL</name>
<evidence type="ECO:0000313" key="2">
    <source>
        <dbReference type="Proteomes" id="UP001596439"/>
    </source>
</evidence>
<comment type="caution">
    <text evidence="1">The sequence shown here is derived from an EMBL/GenBank/DDBJ whole genome shotgun (WGS) entry which is preliminary data.</text>
</comment>
<dbReference type="RefSeq" id="WP_214789161.1">
    <property type="nucleotide sequence ID" value="NZ_JANIEL010000016.1"/>
</dbReference>
<protein>
    <submittedName>
        <fullName evidence="1">Uncharacterized protein</fullName>
    </submittedName>
</protein>
<keyword evidence="2" id="KW-1185">Reference proteome</keyword>
<evidence type="ECO:0000313" key="1">
    <source>
        <dbReference type="EMBL" id="MFC7390256.1"/>
    </source>
</evidence>
<sequence>MTDWEHTFQQLFDEQQDEVKVPRKDFLSVRTMLIEKGWLFQVVGEAKHGGITIYRRNPVVPTS</sequence>
<proteinExistence type="predicted"/>
<gene>
    <name evidence="1" type="ORF">ACFQO8_08850</name>
</gene>
<organism evidence="1 2">
    <name type="scientific">Exiguobacterium aestuarii</name>
    <dbReference type="NCBI Taxonomy" id="273527"/>
    <lineage>
        <taxon>Bacteria</taxon>
        <taxon>Bacillati</taxon>
        <taxon>Bacillota</taxon>
        <taxon>Bacilli</taxon>
        <taxon>Bacillales</taxon>
        <taxon>Bacillales Family XII. Incertae Sedis</taxon>
        <taxon>Exiguobacterium</taxon>
    </lineage>
</organism>
<dbReference type="EMBL" id="JBHTCE010000001">
    <property type="protein sequence ID" value="MFC7390256.1"/>
    <property type="molecule type" value="Genomic_DNA"/>
</dbReference>
<reference evidence="2" key="1">
    <citation type="journal article" date="2019" name="Int. J. Syst. Evol. Microbiol.">
        <title>The Global Catalogue of Microorganisms (GCM) 10K type strain sequencing project: providing services to taxonomists for standard genome sequencing and annotation.</title>
        <authorList>
            <consortium name="The Broad Institute Genomics Platform"/>
            <consortium name="The Broad Institute Genome Sequencing Center for Infectious Disease"/>
            <person name="Wu L."/>
            <person name="Ma J."/>
        </authorList>
    </citation>
    <scope>NUCLEOTIDE SEQUENCE [LARGE SCALE GENOMIC DNA]</scope>
    <source>
        <strain evidence="2">CCUG 55590</strain>
    </source>
</reference>